<dbReference type="InterPro" id="IPR038144">
    <property type="entry name" value="IPI"/>
</dbReference>
<accession>A0A9E2BJ66</accession>
<gene>
    <name evidence="2" type="primary">xynA1</name>
    <name evidence="2" type="ORF">DDT42_02064</name>
</gene>
<dbReference type="GO" id="GO:0031176">
    <property type="term" value="F:endo-1,4-beta-xylanase activity"/>
    <property type="evidence" value="ECO:0007669"/>
    <property type="project" value="UniProtKB-EC"/>
</dbReference>
<reference evidence="2 3" key="1">
    <citation type="journal article" date="2021" name="bioRxiv">
        <title>Unique metabolic strategies in Hadean analogues reveal hints for primordial physiology.</title>
        <authorList>
            <person name="Nobu M.K."/>
            <person name="Nakai R."/>
            <person name="Tamazawa S."/>
            <person name="Mori H."/>
            <person name="Toyoda A."/>
            <person name="Ijiri A."/>
            <person name="Suzuki S."/>
            <person name="Kurokawa K."/>
            <person name="Kamagata Y."/>
            <person name="Tamaki H."/>
        </authorList>
    </citation>
    <scope>NUCLEOTIDE SEQUENCE [LARGE SCALE GENOMIC DNA]</scope>
    <source>
        <strain evidence="2">BS525</strain>
    </source>
</reference>
<dbReference type="AlphaFoldDB" id="A0A9E2BJ66"/>
<comment type="caution">
    <text evidence="2">The sequence shown here is derived from an EMBL/GenBank/DDBJ whole genome shotgun (WGS) entry which is preliminary data.</text>
</comment>
<dbReference type="InterPro" id="IPR020481">
    <property type="entry name" value="Intracell_prot_inh_BsuPI"/>
</dbReference>
<dbReference type="InterPro" id="IPR051465">
    <property type="entry name" value="Cell_Envelope_Struct_Comp"/>
</dbReference>
<dbReference type="PANTHER" id="PTHR43308">
    <property type="entry name" value="OUTER MEMBRANE PROTEIN ALPHA-RELATED"/>
    <property type="match status" value="1"/>
</dbReference>
<name>A0A9E2BJ66_PSYF1</name>
<feature type="domain" description="SLH" evidence="1">
    <location>
        <begin position="282"/>
        <end position="336"/>
    </location>
</feature>
<dbReference type="PROSITE" id="PS51272">
    <property type="entry name" value="SLH"/>
    <property type="match status" value="2"/>
</dbReference>
<feature type="domain" description="SLH" evidence="1">
    <location>
        <begin position="218"/>
        <end position="281"/>
    </location>
</feature>
<evidence type="ECO:0000313" key="3">
    <source>
        <dbReference type="Proteomes" id="UP000811545"/>
    </source>
</evidence>
<dbReference type="Proteomes" id="UP000811545">
    <property type="component" value="Unassembled WGS sequence"/>
</dbReference>
<dbReference type="Pfam" id="PF00395">
    <property type="entry name" value="SLH"/>
    <property type="match status" value="3"/>
</dbReference>
<sequence length="336" mass="37742">MLRKLITVLLIQVMILSLPSVYATTGFTSNLELKVETSFNTYFFGETINIEIKLTNIGDKPVRIEFPSSQIADCQIYTVIDGKPKDLIYHWSYGRAFLQVITPLTFKPGESKTLLSINWNTGVLSLPHDKPLRLSVKGWAPAINLKLEQSIYLNLIPPIGGVLDIQNHWGEKEIREMLGTGLLKLDNSNRFNPQSPLKRIDFFYALAKVLKLPYVTTPYSPFPDVPANHPYINQILALHARGIIKGYPDGTLRPDTNISRAETAVLVSLSLNLKEELKLTFRDVPSSHWASVPISRVVKAKIFKGYNENIFAPSDPLSRAQASVVLVKIKRITGFE</sequence>
<evidence type="ECO:0000259" key="1">
    <source>
        <dbReference type="PROSITE" id="PS51272"/>
    </source>
</evidence>
<keyword evidence="2" id="KW-0326">Glycosidase</keyword>
<dbReference type="PANTHER" id="PTHR43308:SF5">
    <property type="entry name" value="S-LAYER PROTEIN _ PEPTIDOGLYCAN ENDO-BETA-N-ACETYLGLUCOSAMINIDASE"/>
    <property type="match status" value="1"/>
</dbReference>
<dbReference type="Pfam" id="PF12690">
    <property type="entry name" value="BsuPI"/>
    <property type="match status" value="1"/>
</dbReference>
<dbReference type="EC" id="3.2.1.8" evidence="2"/>
<keyword evidence="2" id="KW-0378">Hydrolase</keyword>
<evidence type="ECO:0000313" key="2">
    <source>
        <dbReference type="EMBL" id="MBT9146182.1"/>
    </source>
</evidence>
<organism evidence="2 3">
    <name type="scientific">Psychracetigena formicireducens</name>
    <dbReference type="NCBI Taxonomy" id="2986056"/>
    <lineage>
        <taxon>Bacteria</taxon>
        <taxon>Bacillati</taxon>
        <taxon>Candidatus Lithacetigenota</taxon>
        <taxon>Candidatus Psychracetigena</taxon>
    </lineage>
</organism>
<protein>
    <submittedName>
        <fullName evidence="2">Endo-1,4-beta-xylanase A</fullName>
        <ecNumber evidence="2">3.2.1.8</ecNumber>
    </submittedName>
</protein>
<proteinExistence type="predicted"/>
<dbReference type="InterPro" id="IPR001119">
    <property type="entry name" value="SLH_dom"/>
</dbReference>
<dbReference type="EMBL" id="QLTW01000362">
    <property type="protein sequence ID" value="MBT9146182.1"/>
    <property type="molecule type" value="Genomic_DNA"/>
</dbReference>
<dbReference type="Gene3D" id="2.60.40.2360">
    <property type="entry name" value="Intracellular proteinase inhibitor BsuPI"/>
    <property type="match status" value="1"/>
</dbReference>